<evidence type="ECO:0000313" key="3">
    <source>
        <dbReference type="Proteomes" id="UP000652761"/>
    </source>
</evidence>
<protein>
    <submittedName>
        <fullName evidence="2">Uncharacterized protein</fullName>
    </submittedName>
</protein>
<organism evidence="2 3">
    <name type="scientific">Colocasia esculenta</name>
    <name type="common">Wild taro</name>
    <name type="synonym">Arum esculentum</name>
    <dbReference type="NCBI Taxonomy" id="4460"/>
    <lineage>
        <taxon>Eukaryota</taxon>
        <taxon>Viridiplantae</taxon>
        <taxon>Streptophyta</taxon>
        <taxon>Embryophyta</taxon>
        <taxon>Tracheophyta</taxon>
        <taxon>Spermatophyta</taxon>
        <taxon>Magnoliopsida</taxon>
        <taxon>Liliopsida</taxon>
        <taxon>Araceae</taxon>
        <taxon>Aroideae</taxon>
        <taxon>Colocasieae</taxon>
        <taxon>Colocasia</taxon>
    </lineage>
</organism>
<sequence length="181" mass="19324">ARERRARPAAWERARGRQGESARPAVLYPLCSLLLPRARRDEASVGRGEGVRAALGHEVGRSGCAAGDLLPLSASSAGEAGRGEGGARRGRPGCVGARGRRERVRGRWSSAPVCFFRGWGGTRRGGARGRRERARRRRSSALVCFFRGQGWSGAGGEGGAVIACSPLRWRGWGKLAGFCEL</sequence>
<evidence type="ECO:0000313" key="2">
    <source>
        <dbReference type="EMBL" id="MQL86890.1"/>
    </source>
</evidence>
<comment type="caution">
    <text evidence="2">The sequence shown here is derived from an EMBL/GenBank/DDBJ whole genome shotgun (WGS) entry which is preliminary data.</text>
</comment>
<gene>
    <name evidence="2" type="ORF">Taro_019425</name>
</gene>
<feature type="non-terminal residue" evidence="2">
    <location>
        <position position="181"/>
    </location>
</feature>
<dbReference type="AlphaFoldDB" id="A0A843UZ56"/>
<dbReference type="EMBL" id="NMUH01000935">
    <property type="protein sequence ID" value="MQL86890.1"/>
    <property type="molecule type" value="Genomic_DNA"/>
</dbReference>
<proteinExistence type="predicted"/>
<reference evidence="2" key="1">
    <citation type="submission" date="2017-07" db="EMBL/GenBank/DDBJ databases">
        <title>Taro Niue Genome Assembly and Annotation.</title>
        <authorList>
            <person name="Atibalentja N."/>
            <person name="Keating K."/>
            <person name="Fields C.J."/>
        </authorList>
    </citation>
    <scope>NUCLEOTIDE SEQUENCE</scope>
    <source>
        <strain evidence="2">Niue_2</strain>
        <tissue evidence="2">Leaf</tissue>
    </source>
</reference>
<evidence type="ECO:0000256" key="1">
    <source>
        <dbReference type="SAM" id="MobiDB-lite"/>
    </source>
</evidence>
<feature type="region of interest" description="Disordered" evidence="1">
    <location>
        <begin position="76"/>
        <end position="96"/>
    </location>
</feature>
<name>A0A843UZ56_COLES</name>
<accession>A0A843UZ56</accession>
<dbReference type="Proteomes" id="UP000652761">
    <property type="component" value="Unassembled WGS sequence"/>
</dbReference>
<feature type="non-terminal residue" evidence="2">
    <location>
        <position position="1"/>
    </location>
</feature>
<keyword evidence="3" id="KW-1185">Reference proteome</keyword>